<dbReference type="InterPro" id="IPR006481">
    <property type="entry name" value="Phage_lambda_GpS_holin"/>
</dbReference>
<evidence type="ECO:0000313" key="2">
    <source>
        <dbReference type="Proteomes" id="UP000865968"/>
    </source>
</evidence>
<dbReference type="Pfam" id="PF05106">
    <property type="entry name" value="Phage_holin_3_1"/>
    <property type="match status" value="1"/>
</dbReference>
<protein>
    <submittedName>
        <fullName evidence="1">Phage holin, lambda family</fullName>
    </submittedName>
</protein>
<dbReference type="Proteomes" id="UP000865968">
    <property type="component" value="Unassembled WGS sequence"/>
</dbReference>
<dbReference type="EMBL" id="DACSWI010000002">
    <property type="protein sequence ID" value="HAT3808403.1"/>
    <property type="molecule type" value="Genomic_DNA"/>
</dbReference>
<comment type="caution">
    <text evidence="1">The sequence shown here is derived from an EMBL/GenBank/DDBJ whole genome shotgun (WGS) entry which is preliminary data.</text>
</comment>
<reference evidence="1" key="1">
    <citation type="journal article" date="2018" name="Genome Biol.">
        <title>SKESA: strategic k-mer extension for scrupulous assemblies.</title>
        <authorList>
            <person name="Souvorov A."/>
            <person name="Agarwala R."/>
            <person name="Lipman D.J."/>
        </authorList>
    </citation>
    <scope>NUCLEOTIDE SEQUENCE</scope>
    <source>
        <strain evidence="1">Morganella morganii ARLG-3209</strain>
    </source>
</reference>
<proteinExistence type="predicted"/>
<sequence length="102" mass="11333">MKEDPSVWELIQNLYDTYREQGISAALAGSMAALRSMYNGGGWKKTSIDGLMCAAFGWFVKDLLLFFGLNQDLSYLASVYIGYIGSDAVIRVIKNRTGVKHD</sequence>
<dbReference type="RefSeq" id="WP_262882473.1">
    <property type="nucleotide sequence ID" value="NZ_JAHOAK010000010.1"/>
</dbReference>
<gene>
    <name evidence="1" type="ORF">I8608_001223</name>
</gene>
<name>A0AAN5RZ89_MORMO</name>
<accession>A0AAN5RZ89</accession>
<dbReference type="AlphaFoldDB" id="A0AAN5RZ89"/>
<dbReference type="NCBIfam" id="TIGR01594">
    <property type="entry name" value="holin_lambda"/>
    <property type="match status" value="1"/>
</dbReference>
<organism evidence="1 2">
    <name type="scientific">Morganella morganii</name>
    <name type="common">Proteus morganii</name>
    <dbReference type="NCBI Taxonomy" id="582"/>
    <lineage>
        <taxon>Bacteria</taxon>
        <taxon>Pseudomonadati</taxon>
        <taxon>Pseudomonadota</taxon>
        <taxon>Gammaproteobacteria</taxon>
        <taxon>Enterobacterales</taxon>
        <taxon>Morganellaceae</taxon>
        <taxon>Morganella</taxon>
    </lineage>
</organism>
<reference evidence="1" key="2">
    <citation type="submission" date="2020-10" db="EMBL/GenBank/DDBJ databases">
        <authorList>
            <consortium name="NCBI Pathogen Detection Project"/>
        </authorList>
    </citation>
    <scope>NUCLEOTIDE SEQUENCE</scope>
    <source>
        <strain evidence="1">Morganella morganii ARLG-3209</strain>
    </source>
</reference>
<evidence type="ECO:0000313" key="1">
    <source>
        <dbReference type="EMBL" id="HAT3808403.1"/>
    </source>
</evidence>